<keyword evidence="5" id="KW-0472">Membrane</keyword>
<feature type="domain" description="Gram-positive cocci surface proteins LPxTG" evidence="7">
    <location>
        <begin position="489"/>
        <end position="524"/>
    </location>
</feature>
<dbReference type="AlphaFoldDB" id="A0A7J5TEY1"/>
<dbReference type="InterPro" id="IPR019931">
    <property type="entry name" value="LPXTG_anchor"/>
</dbReference>
<evidence type="ECO:0000313" key="8">
    <source>
        <dbReference type="EMBL" id="KAB7458550.1"/>
    </source>
</evidence>
<keyword evidence="3 6" id="KW-0732">Signal</keyword>
<name>A0A7J5TEY1_9BIFI</name>
<dbReference type="InterPro" id="IPR026466">
    <property type="entry name" value="Fim_isopep_form_D2_dom"/>
</dbReference>
<evidence type="ECO:0000256" key="2">
    <source>
        <dbReference type="ARBA" id="ARBA00022525"/>
    </source>
</evidence>
<keyword evidence="1" id="KW-0134">Cell wall</keyword>
<evidence type="ECO:0000256" key="3">
    <source>
        <dbReference type="ARBA" id="ARBA00022729"/>
    </source>
</evidence>
<dbReference type="GO" id="GO:0005975">
    <property type="term" value="P:carbohydrate metabolic process"/>
    <property type="evidence" value="ECO:0007669"/>
    <property type="project" value="UniProtKB-ARBA"/>
</dbReference>
<accession>A0A7J5TEY1</accession>
<evidence type="ECO:0000256" key="6">
    <source>
        <dbReference type="SAM" id="SignalP"/>
    </source>
</evidence>
<keyword evidence="2" id="KW-0964">Secreted</keyword>
<organism evidence="8 9">
    <name type="scientific">Bifidobacterium dentium</name>
    <dbReference type="NCBI Taxonomy" id="1689"/>
    <lineage>
        <taxon>Bacteria</taxon>
        <taxon>Bacillati</taxon>
        <taxon>Actinomycetota</taxon>
        <taxon>Actinomycetes</taxon>
        <taxon>Bifidobacteriales</taxon>
        <taxon>Bifidobacteriaceae</taxon>
        <taxon>Bifidobacterium</taxon>
    </lineage>
</organism>
<evidence type="ECO:0000313" key="9">
    <source>
        <dbReference type="Proteomes" id="UP000429211"/>
    </source>
</evidence>
<feature type="chain" id="PRO_5029755162" evidence="6">
    <location>
        <begin position="30"/>
        <end position="528"/>
    </location>
</feature>
<gene>
    <name evidence="8" type="ORF">GBB04_11160</name>
</gene>
<feature type="signal peptide" evidence="6">
    <location>
        <begin position="1"/>
        <end position="29"/>
    </location>
</feature>
<dbReference type="Pfam" id="PF00746">
    <property type="entry name" value="Gram_pos_anchor"/>
    <property type="match status" value="1"/>
</dbReference>
<comment type="caution">
    <text evidence="8">The sequence shown here is derived from an EMBL/GenBank/DDBJ whole genome shotgun (WGS) entry which is preliminary data.</text>
</comment>
<protein>
    <submittedName>
        <fullName evidence="8">Isopeptide-forming domain-containing fimbrial protein</fullName>
    </submittedName>
</protein>
<keyword evidence="5" id="KW-0812">Transmembrane</keyword>
<dbReference type="NCBIfam" id="TIGR04226">
    <property type="entry name" value="RrgB_K2N_iso_D2"/>
    <property type="match status" value="1"/>
</dbReference>
<keyword evidence="5" id="KW-1133">Transmembrane helix</keyword>
<feature type="transmembrane region" description="Helical" evidence="5">
    <location>
        <begin position="496"/>
        <end position="521"/>
    </location>
</feature>
<evidence type="ECO:0000256" key="5">
    <source>
        <dbReference type="SAM" id="Phobius"/>
    </source>
</evidence>
<dbReference type="Proteomes" id="UP000429211">
    <property type="component" value="Unassembled WGS sequence"/>
</dbReference>
<dbReference type="EMBL" id="WDPD01000025">
    <property type="protein sequence ID" value="KAB7458550.1"/>
    <property type="molecule type" value="Genomic_DNA"/>
</dbReference>
<dbReference type="RefSeq" id="WP_152029509.1">
    <property type="nucleotide sequence ID" value="NZ_WDPD01000025.1"/>
</dbReference>
<dbReference type="Gene3D" id="2.60.40.10">
    <property type="entry name" value="Immunoglobulins"/>
    <property type="match status" value="1"/>
</dbReference>
<dbReference type="InterPro" id="IPR013783">
    <property type="entry name" value="Ig-like_fold"/>
</dbReference>
<reference evidence="8 9" key="1">
    <citation type="journal article" date="2019" name="Nat. Med.">
        <title>A library of human gut bacterial isolates paired with longitudinal multiomics data enables mechanistic microbiome research.</title>
        <authorList>
            <person name="Poyet M."/>
            <person name="Groussin M."/>
            <person name="Gibbons S.M."/>
            <person name="Avila-Pacheco J."/>
            <person name="Jiang X."/>
            <person name="Kearney S.M."/>
            <person name="Perrotta A.R."/>
            <person name="Berdy B."/>
            <person name="Zhao S."/>
            <person name="Lieberman T.D."/>
            <person name="Swanson P.K."/>
            <person name="Smith M."/>
            <person name="Roesemann S."/>
            <person name="Alexander J.E."/>
            <person name="Rich S.A."/>
            <person name="Livny J."/>
            <person name="Vlamakis H."/>
            <person name="Clish C."/>
            <person name="Bullock K."/>
            <person name="Deik A."/>
            <person name="Scott J."/>
            <person name="Pierce K.A."/>
            <person name="Xavier R.J."/>
            <person name="Alm E.J."/>
        </authorList>
    </citation>
    <scope>NUCLEOTIDE SEQUENCE [LARGE SCALE GENOMIC DNA]</scope>
    <source>
        <strain evidence="8 9">BIOML-A2</strain>
    </source>
</reference>
<dbReference type="Gene3D" id="2.60.40.740">
    <property type="match status" value="1"/>
</dbReference>
<proteinExistence type="predicted"/>
<evidence type="ECO:0000256" key="4">
    <source>
        <dbReference type="ARBA" id="ARBA00023088"/>
    </source>
</evidence>
<sequence length="528" mass="55169">MKMRKLFAGIAAAATLLGGMALGAVSAQADDAAGTPVTDGATFTFTAETAEQLTNANLKAYKIGDYVQYGSDENVAYGVVTNSKNKTAVDSALKAAGVDTTDSEVDHLAAALNAGTLDVSPARPWASPEKTRKFANALESEGKLTAETSFTLGRPVPATNGSADAKYTATATLPAGIYVFIDSAVATGSVTKAIPMIVASGTVDTEKKALTDPIQGANTVNMKNTNNPEKTKEVNKTSAAIGDTLIYTLTGVVANPAPTAFKFTDTPSKGLTIKASSFQFFTEDANAKRQAEPANNFSVTLTGDFTGNGTASFDVEVKNPSAYAGKKIVVTFEAEINDEADVENGVVNKLDNYGTSVQVPTTFGKFEFTKVDPDGKGIENVTFQVKDDDTTLYFVKQGDGFYKKAASADTQGATTNVKTGADGKLSFTGLDKTKTYTVTETKRASDVYLDIKPSFTVSFNNDAAVLSKTATSDPWGLVDTTAKTVKNVKSITQLPLTGAAGTTLFTVVALLVAGAGVTVAVKSRQRMH</sequence>
<evidence type="ECO:0000259" key="7">
    <source>
        <dbReference type="Pfam" id="PF00746"/>
    </source>
</evidence>
<evidence type="ECO:0000256" key="1">
    <source>
        <dbReference type="ARBA" id="ARBA00022512"/>
    </source>
</evidence>
<keyword evidence="4" id="KW-0572">Peptidoglycan-anchor</keyword>
<dbReference type="NCBIfam" id="TIGR01167">
    <property type="entry name" value="LPXTG_anchor"/>
    <property type="match status" value="1"/>
</dbReference>